<proteinExistence type="predicted"/>
<dbReference type="InterPro" id="IPR023168">
    <property type="entry name" value="GatB_Yqey_C_2"/>
</dbReference>
<comment type="caution">
    <text evidence="1">The sequence shown here is derived from an EMBL/GenBank/DDBJ whole genome shotgun (WGS) entry which is preliminary data.</text>
</comment>
<organism evidence="1 2">
    <name type="scientific">Bacillus daqingensis</name>
    <dbReference type="NCBI Taxonomy" id="872396"/>
    <lineage>
        <taxon>Bacteria</taxon>
        <taxon>Bacillati</taxon>
        <taxon>Bacillota</taxon>
        <taxon>Bacilli</taxon>
        <taxon>Bacillales</taxon>
        <taxon>Bacillaceae</taxon>
        <taxon>Bacillus</taxon>
    </lineage>
</organism>
<sequence>MTAPVVEKLQQDMKQAMRDKDKIRLSVIRSVRGAMQNEAIGLGRELSEEEALTVLNRELKQRRESLQEFDKADRSDLVEKMNSEISVLQDYLPEQLSEQEVKDMVAKTVEETGASSKADMGMVMGAVMPKVKGRADGTLVRQIVQEQLQ</sequence>
<dbReference type="InterPro" id="IPR042184">
    <property type="entry name" value="YqeY/Aim41_N"/>
</dbReference>
<dbReference type="Gene3D" id="1.10.1510.10">
    <property type="entry name" value="Uncharacterised protein YqeY/AIM41 PF09424, N-terminal domain"/>
    <property type="match status" value="1"/>
</dbReference>
<evidence type="ECO:0000313" key="2">
    <source>
        <dbReference type="Proteomes" id="UP001595896"/>
    </source>
</evidence>
<dbReference type="PANTHER" id="PTHR28055">
    <property type="entry name" value="ALTERED INHERITANCE OF MITOCHONDRIA PROTEIN 41, MITOCHONDRIAL"/>
    <property type="match status" value="1"/>
</dbReference>
<dbReference type="InterPro" id="IPR003789">
    <property type="entry name" value="Asn/Gln_tRNA_amidoTrase-B-like"/>
</dbReference>
<dbReference type="PANTHER" id="PTHR28055:SF1">
    <property type="entry name" value="ALTERED INHERITANCE OF MITOCHONDRIA PROTEIN 41, MITOCHONDRIAL"/>
    <property type="match status" value="1"/>
</dbReference>
<accession>A0ABV9NY18</accession>
<dbReference type="Pfam" id="PF09424">
    <property type="entry name" value="YqeY"/>
    <property type="match status" value="1"/>
</dbReference>
<reference evidence="2" key="1">
    <citation type="journal article" date="2019" name="Int. J. Syst. Evol. Microbiol.">
        <title>The Global Catalogue of Microorganisms (GCM) 10K type strain sequencing project: providing services to taxonomists for standard genome sequencing and annotation.</title>
        <authorList>
            <consortium name="The Broad Institute Genomics Platform"/>
            <consortium name="The Broad Institute Genome Sequencing Center for Infectious Disease"/>
            <person name="Wu L."/>
            <person name="Ma J."/>
        </authorList>
    </citation>
    <scope>NUCLEOTIDE SEQUENCE [LARGE SCALE GENOMIC DNA]</scope>
    <source>
        <strain evidence="2">JCM 12165</strain>
    </source>
</reference>
<dbReference type="Proteomes" id="UP001595896">
    <property type="component" value="Unassembled WGS sequence"/>
</dbReference>
<dbReference type="InterPro" id="IPR019004">
    <property type="entry name" value="YqeY/Aim41"/>
</dbReference>
<name>A0ABV9NY18_9BACI</name>
<evidence type="ECO:0000313" key="1">
    <source>
        <dbReference type="EMBL" id="MFC4738167.1"/>
    </source>
</evidence>
<keyword evidence="2" id="KW-1185">Reference proteome</keyword>
<gene>
    <name evidence="1" type="ORF">ACFO4L_16470</name>
</gene>
<protein>
    <submittedName>
        <fullName evidence="1">GatB/YqeY domain-containing protein</fullName>
    </submittedName>
</protein>
<dbReference type="Gene3D" id="1.10.10.410">
    <property type="match status" value="1"/>
</dbReference>
<dbReference type="SUPFAM" id="SSF89095">
    <property type="entry name" value="GatB/YqeY motif"/>
    <property type="match status" value="1"/>
</dbReference>
<dbReference type="EMBL" id="JBHSGK010000021">
    <property type="protein sequence ID" value="MFC4738167.1"/>
    <property type="molecule type" value="Genomic_DNA"/>
</dbReference>
<dbReference type="RefSeq" id="WP_377910754.1">
    <property type="nucleotide sequence ID" value="NZ_JBHSGK010000021.1"/>
</dbReference>